<protein>
    <submittedName>
        <fullName evidence="1">Uncharacterized protein</fullName>
    </submittedName>
</protein>
<proteinExistence type="predicted"/>
<sequence>MRVLSESRRVGTYRGKGVRRLADSGRREEYTAGTASSL</sequence>
<evidence type="ECO:0000313" key="1">
    <source>
        <dbReference type="EMBL" id="CAA9361622.1"/>
    </source>
</evidence>
<accession>A0A6J4MQE5</accession>
<reference evidence="1" key="1">
    <citation type="submission" date="2020-02" db="EMBL/GenBank/DDBJ databases">
        <authorList>
            <person name="Meier V. D."/>
        </authorList>
    </citation>
    <scope>NUCLEOTIDE SEQUENCE</scope>
    <source>
        <strain evidence="1">AVDCRST_MAG68</strain>
    </source>
</reference>
<dbReference type="AlphaFoldDB" id="A0A6J4MQE5"/>
<dbReference type="EMBL" id="CADCTW010000205">
    <property type="protein sequence ID" value="CAA9361622.1"/>
    <property type="molecule type" value="Genomic_DNA"/>
</dbReference>
<name>A0A6J4MQE5_9BACT</name>
<gene>
    <name evidence="1" type="ORF">AVDCRST_MAG68-4491</name>
</gene>
<organism evidence="1">
    <name type="scientific">uncultured Gemmatimonadota bacterium</name>
    <dbReference type="NCBI Taxonomy" id="203437"/>
    <lineage>
        <taxon>Bacteria</taxon>
        <taxon>Pseudomonadati</taxon>
        <taxon>Gemmatimonadota</taxon>
        <taxon>environmental samples</taxon>
    </lineage>
</organism>